<feature type="domain" description="Pyrroline-5-carboxylate reductase catalytic N-terminal" evidence="1">
    <location>
        <begin position="2"/>
        <end position="79"/>
    </location>
</feature>
<gene>
    <name evidence="3" type="ORF">GCM10007390_02170</name>
</gene>
<dbReference type="SUPFAM" id="SSF51735">
    <property type="entry name" value="NAD(P)-binding Rossmann-fold domains"/>
    <property type="match status" value="1"/>
</dbReference>
<evidence type="ECO:0008006" key="5">
    <source>
        <dbReference type="Google" id="ProtNLM"/>
    </source>
</evidence>
<evidence type="ECO:0000313" key="4">
    <source>
        <dbReference type="Proteomes" id="UP000598271"/>
    </source>
</evidence>
<evidence type="ECO:0000313" key="3">
    <source>
        <dbReference type="EMBL" id="GHB53040.1"/>
    </source>
</evidence>
<dbReference type="InterPro" id="IPR028939">
    <property type="entry name" value="P5C_Rdtase_cat_N"/>
</dbReference>
<evidence type="ECO:0000259" key="1">
    <source>
        <dbReference type="Pfam" id="PF03807"/>
    </source>
</evidence>
<organism evidence="3 4">
    <name type="scientific">Persicitalea jodogahamensis</name>
    <dbReference type="NCBI Taxonomy" id="402147"/>
    <lineage>
        <taxon>Bacteria</taxon>
        <taxon>Pseudomonadati</taxon>
        <taxon>Bacteroidota</taxon>
        <taxon>Cytophagia</taxon>
        <taxon>Cytophagales</taxon>
        <taxon>Spirosomataceae</taxon>
        <taxon>Persicitalea</taxon>
    </lineage>
</organism>
<dbReference type="SUPFAM" id="SSF48179">
    <property type="entry name" value="6-phosphogluconate dehydrogenase C-terminal domain-like"/>
    <property type="match status" value="1"/>
</dbReference>
<keyword evidence="4" id="KW-1185">Reference proteome</keyword>
<dbReference type="Proteomes" id="UP000598271">
    <property type="component" value="Unassembled WGS sequence"/>
</dbReference>
<reference evidence="3 4" key="1">
    <citation type="journal article" date="2014" name="Int. J. Syst. Evol. Microbiol.">
        <title>Complete genome sequence of Corynebacterium casei LMG S-19264T (=DSM 44701T), isolated from a smear-ripened cheese.</title>
        <authorList>
            <consortium name="US DOE Joint Genome Institute (JGI-PGF)"/>
            <person name="Walter F."/>
            <person name="Albersmeier A."/>
            <person name="Kalinowski J."/>
            <person name="Ruckert C."/>
        </authorList>
    </citation>
    <scope>NUCLEOTIDE SEQUENCE [LARGE SCALE GENOMIC DNA]</scope>
    <source>
        <strain evidence="3 4">KCTC 12866</strain>
    </source>
</reference>
<dbReference type="PANTHER" id="PTHR40459:SF1">
    <property type="entry name" value="CONSERVED HYPOTHETICAL ALANINE AND LEUCINE RICH PROTEIN"/>
    <property type="match status" value="1"/>
</dbReference>
<dbReference type="InterPro" id="IPR018931">
    <property type="entry name" value="DUF2520"/>
</dbReference>
<dbReference type="AlphaFoldDB" id="A0A8J3G741"/>
<name>A0A8J3G741_9BACT</name>
<feature type="domain" description="DUF2520" evidence="2">
    <location>
        <begin position="133"/>
        <end position="259"/>
    </location>
</feature>
<accession>A0A8J3G741</accession>
<comment type="caution">
    <text evidence="3">The sequence shown here is derived from an EMBL/GenBank/DDBJ whole genome shotgun (WGS) entry which is preliminary data.</text>
</comment>
<protein>
    <recommendedName>
        <fullName evidence="5">DUF2520 domain-containing protein</fullName>
    </recommendedName>
</protein>
<dbReference type="InterPro" id="IPR008927">
    <property type="entry name" value="6-PGluconate_DH-like_C_sf"/>
</dbReference>
<dbReference type="Pfam" id="PF10728">
    <property type="entry name" value="DUF2520"/>
    <property type="match status" value="1"/>
</dbReference>
<dbReference type="InterPro" id="IPR036291">
    <property type="entry name" value="NAD(P)-bd_dom_sf"/>
</dbReference>
<dbReference type="Pfam" id="PF03807">
    <property type="entry name" value="F420_oxidored"/>
    <property type="match status" value="1"/>
</dbReference>
<dbReference type="Gene3D" id="1.10.1040.20">
    <property type="entry name" value="ProC-like, C-terminal domain"/>
    <property type="match status" value="1"/>
</dbReference>
<dbReference type="Gene3D" id="3.40.50.720">
    <property type="entry name" value="NAD(P)-binding Rossmann-like Domain"/>
    <property type="match status" value="1"/>
</dbReference>
<sequence>MKISFIGAGNVAWHLSQAFEAAGHLICEVYSRDPQHARQLTALLYDTAIQPDLNFSESVADLILIAASDDALESIMERVVLPDGVILANASGSRSLADLQHLVEVHSDVPVRTGVLYPLQTFTKEVRLDYTEIPFCIEATDEATEEELVKLAQTISQSVQIGDSEERRNLHIAAVFACNFTNHLFSIAHDLLAHEQLSFDLLKPLIQETTHKALQTSDPATVQTGPARRADWAMTARHLEYLQELNPEWTAIYRLMTEDIRERHFDD</sequence>
<proteinExistence type="predicted"/>
<dbReference type="RefSeq" id="WP_189562512.1">
    <property type="nucleotide sequence ID" value="NZ_BMXF01000001.1"/>
</dbReference>
<evidence type="ECO:0000259" key="2">
    <source>
        <dbReference type="Pfam" id="PF10728"/>
    </source>
</evidence>
<dbReference type="EMBL" id="BMXF01000001">
    <property type="protein sequence ID" value="GHB53040.1"/>
    <property type="molecule type" value="Genomic_DNA"/>
</dbReference>
<dbReference type="InterPro" id="IPR037108">
    <property type="entry name" value="TM1727-like_C_sf"/>
</dbReference>
<dbReference type="PANTHER" id="PTHR40459">
    <property type="entry name" value="CONSERVED HYPOTHETICAL ALANINE AND LEUCINE RICH PROTEIN"/>
    <property type="match status" value="1"/>
</dbReference>